<sequence>MEAARLSFARAGEELLKNERVAAERPEAQVNIAALFAAPGDTAGADGLPGRSGPRCDASRHAGEPLGFRGAPRGRHGAAEAALRRAIAAHPREAEAQFALALALARQDCAGDALGPLEQATSNHK</sequence>
<name>A0A317FAS1_9PROT</name>
<evidence type="ECO:0000313" key="3">
    <source>
        <dbReference type="Proteomes" id="UP000245765"/>
    </source>
</evidence>
<accession>A0A317FAS1</accession>
<proteinExistence type="predicted"/>
<organism evidence="2 3">
    <name type="scientific">Falsiroseomonas bella</name>
    <dbReference type="NCBI Taxonomy" id="2184016"/>
    <lineage>
        <taxon>Bacteria</taxon>
        <taxon>Pseudomonadati</taxon>
        <taxon>Pseudomonadota</taxon>
        <taxon>Alphaproteobacteria</taxon>
        <taxon>Acetobacterales</taxon>
        <taxon>Roseomonadaceae</taxon>
        <taxon>Falsiroseomonas</taxon>
    </lineage>
</organism>
<dbReference type="RefSeq" id="WP_109871036.1">
    <property type="nucleotide sequence ID" value="NZ_QGNA01000003.1"/>
</dbReference>
<evidence type="ECO:0000313" key="2">
    <source>
        <dbReference type="EMBL" id="PWS36241.1"/>
    </source>
</evidence>
<dbReference type="InterPro" id="IPR011990">
    <property type="entry name" value="TPR-like_helical_dom_sf"/>
</dbReference>
<feature type="region of interest" description="Disordered" evidence="1">
    <location>
        <begin position="41"/>
        <end position="74"/>
    </location>
</feature>
<protein>
    <recommendedName>
        <fullName evidence="4">Tetratricopeptide repeat protein</fullName>
    </recommendedName>
</protein>
<dbReference type="Proteomes" id="UP000245765">
    <property type="component" value="Unassembled WGS sequence"/>
</dbReference>
<dbReference type="EMBL" id="QGNA01000003">
    <property type="protein sequence ID" value="PWS36241.1"/>
    <property type="molecule type" value="Genomic_DNA"/>
</dbReference>
<dbReference type="AlphaFoldDB" id="A0A317FAS1"/>
<comment type="caution">
    <text evidence="2">The sequence shown here is derived from an EMBL/GenBank/DDBJ whole genome shotgun (WGS) entry which is preliminary data.</text>
</comment>
<evidence type="ECO:0008006" key="4">
    <source>
        <dbReference type="Google" id="ProtNLM"/>
    </source>
</evidence>
<gene>
    <name evidence="2" type="ORF">DFH01_13715</name>
</gene>
<evidence type="ECO:0000256" key="1">
    <source>
        <dbReference type="SAM" id="MobiDB-lite"/>
    </source>
</evidence>
<keyword evidence="3" id="KW-1185">Reference proteome</keyword>
<dbReference type="Gene3D" id="1.25.40.10">
    <property type="entry name" value="Tetratricopeptide repeat domain"/>
    <property type="match status" value="1"/>
</dbReference>
<reference evidence="3" key="1">
    <citation type="submission" date="2018-05" db="EMBL/GenBank/DDBJ databases">
        <authorList>
            <person name="Du Z."/>
            <person name="Wang X."/>
        </authorList>
    </citation>
    <scope>NUCLEOTIDE SEQUENCE [LARGE SCALE GENOMIC DNA]</scope>
    <source>
        <strain evidence="3">CQN31</strain>
    </source>
</reference>
<dbReference type="SUPFAM" id="SSF48452">
    <property type="entry name" value="TPR-like"/>
    <property type="match status" value="1"/>
</dbReference>